<keyword evidence="5" id="KW-1185">Reference proteome</keyword>
<organism evidence="4 5">
    <name type="scientific">Daucus carota subsp. sativus</name>
    <name type="common">Carrot</name>
    <dbReference type="NCBI Taxonomy" id="79200"/>
    <lineage>
        <taxon>Eukaryota</taxon>
        <taxon>Viridiplantae</taxon>
        <taxon>Streptophyta</taxon>
        <taxon>Embryophyta</taxon>
        <taxon>Tracheophyta</taxon>
        <taxon>Spermatophyta</taxon>
        <taxon>Magnoliopsida</taxon>
        <taxon>eudicotyledons</taxon>
        <taxon>Gunneridae</taxon>
        <taxon>Pentapetalae</taxon>
        <taxon>asterids</taxon>
        <taxon>campanulids</taxon>
        <taxon>Apiales</taxon>
        <taxon>Apiaceae</taxon>
        <taxon>Apioideae</taxon>
        <taxon>Scandiceae</taxon>
        <taxon>Daucinae</taxon>
        <taxon>Daucus</taxon>
        <taxon>Daucus sect. Daucus</taxon>
    </lineage>
</organism>
<keyword evidence="2" id="KW-0472">Membrane</keyword>
<dbReference type="EMBL" id="CP093346">
    <property type="protein sequence ID" value="WOG96216.1"/>
    <property type="molecule type" value="Genomic_DNA"/>
</dbReference>
<dbReference type="InterPro" id="IPR024788">
    <property type="entry name" value="Malectin-like_Carb-bd_dom"/>
</dbReference>
<dbReference type="PANTHER" id="PTHR45631:SF44">
    <property type="entry name" value="CARBOHYDRATE-BINDING PROTEIN OF THE ER PROTEIN"/>
    <property type="match status" value="1"/>
</dbReference>
<dbReference type="Pfam" id="PF12819">
    <property type="entry name" value="Malectin_like"/>
    <property type="match status" value="2"/>
</dbReference>
<feature type="domain" description="Malectin-like" evidence="3">
    <location>
        <begin position="10"/>
        <end position="124"/>
    </location>
</feature>
<reference evidence="4" key="1">
    <citation type="journal article" date="2016" name="Nat. Genet.">
        <title>A high-quality carrot genome assembly provides new insights into carotenoid accumulation and asterid genome evolution.</title>
        <authorList>
            <person name="Iorizzo M."/>
            <person name="Ellison S."/>
            <person name="Senalik D."/>
            <person name="Zeng P."/>
            <person name="Satapoomin P."/>
            <person name="Huang J."/>
            <person name="Bowman M."/>
            <person name="Iovene M."/>
            <person name="Sanseverino W."/>
            <person name="Cavagnaro P."/>
            <person name="Yildiz M."/>
            <person name="Macko-Podgorni A."/>
            <person name="Moranska E."/>
            <person name="Grzebelus E."/>
            <person name="Grzebelus D."/>
            <person name="Ashrafi H."/>
            <person name="Zheng Z."/>
            <person name="Cheng S."/>
            <person name="Spooner D."/>
            <person name="Van Deynze A."/>
            <person name="Simon P."/>
        </authorList>
    </citation>
    <scope>NUCLEOTIDE SEQUENCE</scope>
    <source>
        <tissue evidence="4">Leaf</tissue>
    </source>
</reference>
<evidence type="ECO:0000256" key="1">
    <source>
        <dbReference type="ARBA" id="ARBA00004167"/>
    </source>
</evidence>
<gene>
    <name evidence="4" type="ORF">DCAR_0415549</name>
</gene>
<keyword evidence="2" id="KW-1133">Transmembrane helix</keyword>
<dbReference type="AlphaFoldDB" id="A0AAF0WWJ2"/>
<evidence type="ECO:0000313" key="4">
    <source>
        <dbReference type="EMBL" id="WOG96216.1"/>
    </source>
</evidence>
<keyword evidence="2" id="KW-0812">Transmembrane</keyword>
<feature type="transmembrane region" description="Helical" evidence="2">
    <location>
        <begin position="290"/>
        <end position="306"/>
    </location>
</feature>
<comment type="subcellular location">
    <subcellularLocation>
        <location evidence="1">Membrane</location>
        <topology evidence="1">Single-pass membrane protein</topology>
    </subcellularLocation>
</comment>
<proteinExistence type="predicted"/>
<accession>A0AAF0WWJ2</accession>
<protein>
    <recommendedName>
        <fullName evidence="3">Malectin-like domain-containing protein</fullName>
    </recommendedName>
</protein>
<reference evidence="4" key="2">
    <citation type="submission" date="2022-03" db="EMBL/GenBank/DDBJ databases">
        <title>Draft title - Genomic analysis of global carrot germplasm unveils the trajectory of domestication and the origin of high carotenoid orange carrot.</title>
        <authorList>
            <person name="Iorizzo M."/>
            <person name="Ellison S."/>
            <person name="Senalik D."/>
            <person name="Macko-Podgorni A."/>
            <person name="Grzebelus D."/>
            <person name="Bostan H."/>
            <person name="Rolling W."/>
            <person name="Curaba J."/>
            <person name="Simon P."/>
        </authorList>
    </citation>
    <scope>NUCLEOTIDE SEQUENCE</scope>
    <source>
        <tissue evidence="4">Leaf</tissue>
    </source>
</reference>
<feature type="domain" description="Malectin-like" evidence="3">
    <location>
        <begin position="130"/>
        <end position="271"/>
    </location>
</feature>
<dbReference type="Proteomes" id="UP000077755">
    <property type="component" value="Chromosome 4"/>
</dbReference>
<evidence type="ECO:0000259" key="3">
    <source>
        <dbReference type="Pfam" id="PF12819"/>
    </source>
</evidence>
<evidence type="ECO:0000256" key="2">
    <source>
        <dbReference type="SAM" id="Phobius"/>
    </source>
</evidence>
<evidence type="ECO:0000313" key="5">
    <source>
        <dbReference type="Proteomes" id="UP000077755"/>
    </source>
</evidence>
<dbReference type="PANTHER" id="PTHR45631">
    <property type="entry name" value="OS07G0107800 PROTEIN-RELATED"/>
    <property type="match status" value="1"/>
</dbReference>
<sequence>MDQIRWDGILTWDVDSGYTQAGLNRRVQKKTIRDEFNTLRIFPNKTQDNCYIVPAETESIRYIIRAGFYYGNYDGLSRPPTFNLFINDVIWTTINTAENNGDPFYKEIVYESNGSGALRICLLQIIGGGDEMYNRIWSKGLTPSTCSSVIGYTDVNSRFENYPPYLVLMSSIESSSLDSIFLTVELPEHQQSAYFVFYITELDYKSQSETRFINIQIDGQDQGTVEAPSAGESMVITMYPVIVSGPILSIILTRGEGSTLPPVLAAMEVFTKFDPNVNYTTQSSAPAGEYISFAYLLIISFIFLFVV</sequence>
<name>A0AAF0WWJ2_DAUCS</name>
<dbReference type="GO" id="GO:0016020">
    <property type="term" value="C:membrane"/>
    <property type="evidence" value="ECO:0007669"/>
    <property type="project" value="UniProtKB-SubCell"/>
</dbReference>